<evidence type="ECO:0000313" key="1">
    <source>
        <dbReference type="EMBL" id="BAV58356.1"/>
    </source>
</evidence>
<organism evidence="1">
    <name type="scientific">Ulva partita</name>
    <dbReference type="NCBI Taxonomy" id="1605170"/>
    <lineage>
        <taxon>Eukaryota</taxon>
        <taxon>Viridiplantae</taxon>
        <taxon>Chlorophyta</taxon>
        <taxon>core chlorophytes</taxon>
        <taxon>Ulvophyceae</taxon>
        <taxon>OUU clade</taxon>
        <taxon>Ulvales</taxon>
        <taxon>Ulvaceae</taxon>
        <taxon>Ulva</taxon>
    </lineage>
</organism>
<proteinExistence type="evidence at transcript level"/>
<dbReference type="AlphaFoldDB" id="A0A1C9ZPX1"/>
<protein>
    <submittedName>
        <fullName evidence="1">Uncharacterized protein</fullName>
    </submittedName>
</protein>
<dbReference type="EMBL" id="LC088668">
    <property type="protein sequence ID" value="BAV58356.1"/>
    <property type="molecule type" value="mRNA"/>
</dbReference>
<gene>
    <name evidence="1" type="primary">7255f</name>
</gene>
<accession>A0A1C9ZPX1</accession>
<sequence>MKCLQQEPNALRHYEAIVQGGDRMDREKLLYEKLHEALHLNNTQHWQECCVEFAQLGDPEAPDLDHGKCDDEAMCLEEIERLLAEGV</sequence>
<name>A0A1C9ZPX1_9CHLO</name>
<reference evidence="1" key="1">
    <citation type="submission" date="2015-10" db="EMBL/GenBank/DDBJ databases">
        <title>Evolution of the mating-type locus in an isomorphic haploid-diploid life cycle and isogamy.</title>
        <authorList>
            <person name="Yamazaki T."/>
            <person name="Suzuki R."/>
            <person name="Ichihara K."/>
            <person name="Toyoda A."/>
            <person name="Kuwano K."/>
            <person name="Kawano S."/>
        </authorList>
    </citation>
    <scope>NUCLEOTIDE SEQUENCE</scope>
    <source>
        <strain evidence="1">MGEC-1</strain>
    </source>
</reference>